<dbReference type="CDD" id="cd07067">
    <property type="entry name" value="HP_PGM_like"/>
    <property type="match status" value="1"/>
</dbReference>
<dbReference type="Pfam" id="PF00300">
    <property type="entry name" value="His_Phos_1"/>
    <property type="match status" value="1"/>
</dbReference>
<dbReference type="Proteomes" id="UP000287239">
    <property type="component" value="Unassembled WGS sequence"/>
</dbReference>
<dbReference type="OrthoDB" id="9782128at2"/>
<evidence type="ECO:0000313" key="2">
    <source>
        <dbReference type="Proteomes" id="UP000287239"/>
    </source>
</evidence>
<comment type="caution">
    <text evidence="1">The sequence shown here is derived from an EMBL/GenBank/DDBJ whole genome shotgun (WGS) entry which is preliminary data.</text>
</comment>
<name>A0A429ZQR7_9ENTE</name>
<dbReference type="EMBL" id="NGJU01000008">
    <property type="protein sequence ID" value="RST96053.1"/>
    <property type="molecule type" value="Genomic_DNA"/>
</dbReference>
<dbReference type="InterPro" id="IPR013078">
    <property type="entry name" value="His_Pase_superF_clade-1"/>
</dbReference>
<keyword evidence="2" id="KW-1185">Reference proteome</keyword>
<proteinExistence type="predicted"/>
<dbReference type="AlphaFoldDB" id="A0A429ZQR7"/>
<reference evidence="1 2" key="1">
    <citation type="submission" date="2017-05" db="EMBL/GenBank/DDBJ databases">
        <title>Vagococcus spp. assemblies.</title>
        <authorList>
            <person name="Gulvik C.A."/>
        </authorList>
    </citation>
    <scope>NUCLEOTIDE SEQUENCE [LARGE SCALE GENOMIC DNA]</scope>
    <source>
        <strain evidence="1 2">NCFB 2777</strain>
    </source>
</reference>
<organism evidence="1 2">
    <name type="scientific">Vagococcus salmoninarum</name>
    <dbReference type="NCBI Taxonomy" id="2739"/>
    <lineage>
        <taxon>Bacteria</taxon>
        <taxon>Bacillati</taxon>
        <taxon>Bacillota</taxon>
        <taxon>Bacilli</taxon>
        <taxon>Lactobacillales</taxon>
        <taxon>Enterococcaceae</taxon>
        <taxon>Vagococcus</taxon>
    </lineage>
</organism>
<dbReference type="InterPro" id="IPR029033">
    <property type="entry name" value="His_PPase_superfam"/>
</dbReference>
<sequence length="118" mass="13496">MGRAHSSGYQKNDPVEWQRFWEEPHLFVGDNGGETFEVLETRSINQLQTIINDHPDQKILIVSHRLTIKTMINHLLGEPLDSLNNLADVLPNSLTIMEVTGNQRKLLSYSDVSHYTNL</sequence>
<protein>
    <recommendedName>
        <fullName evidence="3">Histidine phosphatase family protein</fullName>
    </recommendedName>
</protein>
<dbReference type="SUPFAM" id="SSF53254">
    <property type="entry name" value="Phosphoglycerate mutase-like"/>
    <property type="match status" value="1"/>
</dbReference>
<gene>
    <name evidence="1" type="ORF">CBF35_06545</name>
</gene>
<evidence type="ECO:0008006" key="3">
    <source>
        <dbReference type="Google" id="ProtNLM"/>
    </source>
</evidence>
<accession>A0A429ZQR7</accession>
<evidence type="ECO:0000313" key="1">
    <source>
        <dbReference type="EMBL" id="RST96053.1"/>
    </source>
</evidence>
<dbReference type="Gene3D" id="3.40.50.1240">
    <property type="entry name" value="Phosphoglycerate mutase-like"/>
    <property type="match status" value="1"/>
</dbReference>